<dbReference type="SUPFAM" id="SSF47336">
    <property type="entry name" value="ACP-like"/>
    <property type="match status" value="1"/>
</dbReference>
<accession>A0A7W7VDG1</accession>
<dbReference type="Proteomes" id="UP000520767">
    <property type="component" value="Unassembled WGS sequence"/>
</dbReference>
<sequence>MTETTHDAMVPRADRGLWSEYRAPGTDLERQLAELWRDRLRVEPIGIDDDFFELGGHSLAAAELLVDIAAATGVEVAARTLFLEPTVAELAAAIEAAGR</sequence>
<keyword evidence="6" id="KW-1185">Reference proteome</keyword>
<evidence type="ECO:0000256" key="2">
    <source>
        <dbReference type="ARBA" id="ARBA00022450"/>
    </source>
</evidence>
<dbReference type="PANTHER" id="PTHR45527:SF1">
    <property type="entry name" value="FATTY ACID SYNTHASE"/>
    <property type="match status" value="1"/>
</dbReference>
<dbReference type="InterPro" id="IPR036736">
    <property type="entry name" value="ACP-like_sf"/>
</dbReference>
<feature type="domain" description="Carrier" evidence="4">
    <location>
        <begin position="23"/>
        <end position="98"/>
    </location>
</feature>
<dbReference type="Pfam" id="PF00550">
    <property type="entry name" value="PP-binding"/>
    <property type="match status" value="1"/>
</dbReference>
<dbReference type="InterPro" id="IPR009081">
    <property type="entry name" value="PP-bd_ACP"/>
</dbReference>
<dbReference type="FunFam" id="1.10.1200.10:FF:000005">
    <property type="entry name" value="Nonribosomal peptide synthetase 1"/>
    <property type="match status" value="1"/>
</dbReference>
<dbReference type="RefSeq" id="WP_184810273.1">
    <property type="nucleotide sequence ID" value="NZ_JACHJQ010000002.1"/>
</dbReference>
<dbReference type="AlphaFoldDB" id="A0A7W7VDG1"/>
<gene>
    <name evidence="5" type="ORF">FHR82_002380</name>
</gene>
<keyword evidence="2" id="KW-0596">Phosphopantetheine</keyword>
<dbReference type="GO" id="GO:0043041">
    <property type="term" value="P:amino acid activation for nonribosomal peptide biosynthetic process"/>
    <property type="evidence" value="ECO:0007669"/>
    <property type="project" value="TreeGrafter"/>
</dbReference>
<evidence type="ECO:0000313" key="5">
    <source>
        <dbReference type="EMBL" id="MBB4906163.1"/>
    </source>
</evidence>
<dbReference type="PROSITE" id="PS50075">
    <property type="entry name" value="CARRIER"/>
    <property type="match status" value="1"/>
</dbReference>
<dbReference type="EMBL" id="JACHJQ010000002">
    <property type="protein sequence ID" value="MBB4906163.1"/>
    <property type="molecule type" value="Genomic_DNA"/>
</dbReference>
<dbReference type="Gene3D" id="1.10.1200.10">
    <property type="entry name" value="ACP-like"/>
    <property type="match status" value="1"/>
</dbReference>
<name>A0A7W7VDG1_9PSEU</name>
<dbReference type="PANTHER" id="PTHR45527">
    <property type="entry name" value="NONRIBOSOMAL PEPTIDE SYNTHETASE"/>
    <property type="match status" value="1"/>
</dbReference>
<dbReference type="SMART" id="SM00823">
    <property type="entry name" value="PKS_PP"/>
    <property type="match status" value="1"/>
</dbReference>
<evidence type="ECO:0000259" key="4">
    <source>
        <dbReference type="PROSITE" id="PS50075"/>
    </source>
</evidence>
<organism evidence="5 6">
    <name type="scientific">Actinophytocola algeriensis</name>
    <dbReference type="NCBI Taxonomy" id="1768010"/>
    <lineage>
        <taxon>Bacteria</taxon>
        <taxon>Bacillati</taxon>
        <taxon>Actinomycetota</taxon>
        <taxon>Actinomycetes</taxon>
        <taxon>Pseudonocardiales</taxon>
        <taxon>Pseudonocardiaceae</taxon>
    </lineage>
</organism>
<reference evidence="5 6" key="1">
    <citation type="submission" date="2020-08" db="EMBL/GenBank/DDBJ databases">
        <title>Genomic Encyclopedia of Type Strains, Phase III (KMG-III): the genomes of soil and plant-associated and newly described type strains.</title>
        <authorList>
            <person name="Whitman W."/>
        </authorList>
    </citation>
    <scope>NUCLEOTIDE SEQUENCE [LARGE SCALE GENOMIC DNA]</scope>
    <source>
        <strain evidence="5 6">CECT 8960</strain>
    </source>
</reference>
<comment type="caution">
    <text evidence="5">The sequence shown here is derived from an EMBL/GenBank/DDBJ whole genome shotgun (WGS) entry which is preliminary data.</text>
</comment>
<dbReference type="GO" id="GO:0005829">
    <property type="term" value="C:cytosol"/>
    <property type="evidence" value="ECO:0007669"/>
    <property type="project" value="TreeGrafter"/>
</dbReference>
<dbReference type="PROSITE" id="PS00012">
    <property type="entry name" value="PHOSPHOPANTETHEINE"/>
    <property type="match status" value="1"/>
</dbReference>
<protein>
    <submittedName>
        <fullName evidence="5">Acyl carrier protein</fullName>
    </submittedName>
</protein>
<evidence type="ECO:0000313" key="6">
    <source>
        <dbReference type="Proteomes" id="UP000520767"/>
    </source>
</evidence>
<comment type="cofactor">
    <cofactor evidence="1">
        <name>pantetheine 4'-phosphate</name>
        <dbReference type="ChEBI" id="CHEBI:47942"/>
    </cofactor>
</comment>
<keyword evidence="3" id="KW-0597">Phosphoprotein</keyword>
<dbReference type="GO" id="GO:0044550">
    <property type="term" value="P:secondary metabolite biosynthetic process"/>
    <property type="evidence" value="ECO:0007669"/>
    <property type="project" value="TreeGrafter"/>
</dbReference>
<proteinExistence type="predicted"/>
<evidence type="ECO:0000256" key="3">
    <source>
        <dbReference type="ARBA" id="ARBA00022553"/>
    </source>
</evidence>
<dbReference type="InterPro" id="IPR006162">
    <property type="entry name" value="Ppantetheine_attach_site"/>
</dbReference>
<evidence type="ECO:0000256" key="1">
    <source>
        <dbReference type="ARBA" id="ARBA00001957"/>
    </source>
</evidence>
<dbReference type="GO" id="GO:0031177">
    <property type="term" value="F:phosphopantetheine binding"/>
    <property type="evidence" value="ECO:0007669"/>
    <property type="project" value="InterPro"/>
</dbReference>
<dbReference type="InterPro" id="IPR020806">
    <property type="entry name" value="PKS_PP-bd"/>
</dbReference>